<sequence>MRFQTSDIDTYQQSKAYVDTMLVPLLPVALDDDLRQKVAMGEYISLVTMEMEKQFRGRLMQLPPLMYLSSESVTEIGERLGVWADAFKKDGKNHVIWMTSDPALKQLENQVPGLLLWIPHLPIEHLDPNYRSKTIRDQMQQLLPDVMAEWRKEDSL</sequence>
<dbReference type="Proteomes" id="UP000741863">
    <property type="component" value="Unassembled WGS sequence"/>
</dbReference>
<name>A0ABS2PDL0_9BACL</name>
<dbReference type="Pfam" id="PF10673">
    <property type="entry name" value="DUF2487"/>
    <property type="match status" value="1"/>
</dbReference>
<evidence type="ECO:0000313" key="2">
    <source>
        <dbReference type="Proteomes" id="UP000741863"/>
    </source>
</evidence>
<proteinExistence type="predicted"/>
<accession>A0ABS2PDL0</accession>
<gene>
    <name evidence="1" type="ORF">JOD17_002609</name>
</gene>
<keyword evidence="2" id="KW-1185">Reference proteome</keyword>
<evidence type="ECO:0000313" key="1">
    <source>
        <dbReference type="EMBL" id="MBM7633515.1"/>
    </source>
</evidence>
<protein>
    <recommendedName>
        <fullName evidence="3">DUF2487 family protein</fullName>
    </recommendedName>
</protein>
<dbReference type="RefSeq" id="WP_204698206.1">
    <property type="nucleotide sequence ID" value="NZ_JAFBEC010000007.1"/>
</dbReference>
<organism evidence="1 2">
    <name type="scientific">Geomicrobium sediminis</name>
    <dbReference type="NCBI Taxonomy" id="1347788"/>
    <lineage>
        <taxon>Bacteria</taxon>
        <taxon>Bacillati</taxon>
        <taxon>Bacillota</taxon>
        <taxon>Bacilli</taxon>
        <taxon>Bacillales</taxon>
        <taxon>Geomicrobium</taxon>
    </lineage>
</organism>
<reference evidence="1 2" key="1">
    <citation type="submission" date="2021-01" db="EMBL/GenBank/DDBJ databases">
        <title>Genomic Encyclopedia of Type Strains, Phase IV (KMG-IV): sequencing the most valuable type-strain genomes for metagenomic binning, comparative biology and taxonomic classification.</title>
        <authorList>
            <person name="Goeker M."/>
        </authorList>
    </citation>
    <scope>NUCLEOTIDE SEQUENCE [LARGE SCALE GENOMIC DNA]</scope>
    <source>
        <strain evidence="1 2">DSM 25540</strain>
    </source>
</reference>
<dbReference type="EMBL" id="JAFBEC010000007">
    <property type="protein sequence ID" value="MBM7633515.1"/>
    <property type="molecule type" value="Genomic_DNA"/>
</dbReference>
<evidence type="ECO:0008006" key="3">
    <source>
        <dbReference type="Google" id="ProtNLM"/>
    </source>
</evidence>
<comment type="caution">
    <text evidence="1">The sequence shown here is derived from an EMBL/GenBank/DDBJ whole genome shotgun (WGS) entry which is preliminary data.</text>
</comment>
<dbReference type="InterPro" id="IPR019615">
    <property type="entry name" value="DUF2487"/>
</dbReference>